<feature type="region of interest" description="Disordered" evidence="1">
    <location>
        <begin position="113"/>
        <end position="146"/>
    </location>
</feature>
<dbReference type="Proteomes" id="UP000199501">
    <property type="component" value="Unassembled WGS sequence"/>
</dbReference>
<keyword evidence="2" id="KW-0238">DNA-binding</keyword>
<evidence type="ECO:0000313" key="2">
    <source>
        <dbReference type="EMBL" id="SDD28898.1"/>
    </source>
</evidence>
<gene>
    <name evidence="2" type="ORF">SAMN05216174_109164</name>
</gene>
<dbReference type="AlphaFoldDB" id="A0A1G6TII2"/>
<dbReference type="EMBL" id="FMZZ01000009">
    <property type="protein sequence ID" value="SDD28898.1"/>
    <property type="molecule type" value="Genomic_DNA"/>
</dbReference>
<dbReference type="Gene3D" id="3.30.1310.10">
    <property type="entry name" value="Nucleoid-associated protein YbaB-like domain"/>
    <property type="match status" value="1"/>
</dbReference>
<dbReference type="OrthoDB" id="4762213at2"/>
<dbReference type="InterPro" id="IPR036894">
    <property type="entry name" value="YbaB-like_sf"/>
</dbReference>
<reference evidence="3" key="1">
    <citation type="submission" date="2016-10" db="EMBL/GenBank/DDBJ databases">
        <authorList>
            <person name="Varghese N."/>
            <person name="Submissions S."/>
        </authorList>
    </citation>
    <scope>NUCLEOTIDE SEQUENCE [LARGE SCALE GENOMIC DNA]</scope>
    <source>
        <strain evidence="3">IBRC-M 10403</strain>
    </source>
</reference>
<keyword evidence="3" id="KW-1185">Reference proteome</keyword>
<dbReference type="GO" id="GO:0003677">
    <property type="term" value="F:DNA binding"/>
    <property type="evidence" value="ECO:0007669"/>
    <property type="project" value="UniProtKB-KW"/>
</dbReference>
<evidence type="ECO:0000313" key="3">
    <source>
        <dbReference type="Proteomes" id="UP000199501"/>
    </source>
</evidence>
<dbReference type="STRING" id="1271860.SAMN05216174_109164"/>
<sequence>MTNPEQWLAQYDETLKKAAASARKADEALREVGGSATSPDGEITVRVGANGATTGLVLRPGVRDMEPEHLARVILAVTRQAQRDASAHVVAAMRDLVGDSPALEVVKAHLPQGFAGDGTDDPANLELLRDTRGDDEYFENPPEVVN</sequence>
<dbReference type="Pfam" id="PF02575">
    <property type="entry name" value="YbaB_DNA_bd"/>
    <property type="match status" value="1"/>
</dbReference>
<evidence type="ECO:0000256" key="1">
    <source>
        <dbReference type="SAM" id="MobiDB-lite"/>
    </source>
</evidence>
<proteinExistence type="predicted"/>
<dbReference type="SUPFAM" id="SSF82607">
    <property type="entry name" value="YbaB-like"/>
    <property type="match status" value="1"/>
</dbReference>
<organism evidence="2 3">
    <name type="scientific">Actinokineospora iranica</name>
    <dbReference type="NCBI Taxonomy" id="1271860"/>
    <lineage>
        <taxon>Bacteria</taxon>
        <taxon>Bacillati</taxon>
        <taxon>Actinomycetota</taxon>
        <taxon>Actinomycetes</taxon>
        <taxon>Pseudonocardiales</taxon>
        <taxon>Pseudonocardiaceae</taxon>
        <taxon>Actinokineospora</taxon>
    </lineage>
</organism>
<accession>A0A1G6TII2</accession>
<name>A0A1G6TII2_9PSEU</name>
<protein>
    <submittedName>
        <fullName evidence="2">YbaB/EbfC DNA-binding family protein</fullName>
    </submittedName>
</protein>
<dbReference type="InterPro" id="IPR004401">
    <property type="entry name" value="YbaB/EbfC"/>
</dbReference>